<keyword evidence="2" id="KW-0285">Flavoprotein</keyword>
<dbReference type="PANTHER" id="PTHR43153:SF1">
    <property type="entry name" value="ELECTRON TRANSFER FLAVOPROTEIN SUBUNIT ALPHA, MITOCHONDRIAL"/>
    <property type="match status" value="1"/>
</dbReference>
<dbReference type="Pfam" id="PF01012">
    <property type="entry name" value="ETF"/>
    <property type="match status" value="1"/>
</dbReference>
<comment type="similarity">
    <text evidence="1">Belongs to the ETF alpha-subunit/FixB family.</text>
</comment>
<gene>
    <name evidence="5" type="ORF">HZI73_06105</name>
</gene>
<dbReference type="GO" id="GO:0033539">
    <property type="term" value="P:fatty acid beta-oxidation using acyl-CoA dehydrogenase"/>
    <property type="evidence" value="ECO:0007669"/>
    <property type="project" value="TreeGrafter"/>
</dbReference>
<dbReference type="GO" id="GO:0009055">
    <property type="term" value="F:electron transfer activity"/>
    <property type="evidence" value="ECO:0007669"/>
    <property type="project" value="InterPro"/>
</dbReference>
<dbReference type="SUPFAM" id="SSF52467">
    <property type="entry name" value="DHS-like NAD/FAD-binding domain"/>
    <property type="match status" value="1"/>
</dbReference>
<dbReference type="Gene3D" id="3.40.50.620">
    <property type="entry name" value="HUPs"/>
    <property type="match status" value="1"/>
</dbReference>
<proteinExistence type="inferred from homology"/>
<dbReference type="AlphaFoldDB" id="A0A8J8MHS9"/>
<dbReference type="InterPro" id="IPR014731">
    <property type="entry name" value="ETF_asu_C"/>
</dbReference>
<keyword evidence="6" id="KW-1185">Reference proteome</keyword>
<evidence type="ECO:0000313" key="6">
    <source>
        <dbReference type="Proteomes" id="UP000683246"/>
    </source>
</evidence>
<dbReference type="SUPFAM" id="SSF52402">
    <property type="entry name" value="Adenine nucleotide alpha hydrolases-like"/>
    <property type="match status" value="1"/>
</dbReference>
<feature type="domain" description="Electron transfer flavoprotein alpha/beta-subunit N-terminal" evidence="4">
    <location>
        <begin position="6"/>
        <end position="186"/>
    </location>
</feature>
<dbReference type="Gene3D" id="3.40.50.1220">
    <property type="entry name" value="TPP-binding domain"/>
    <property type="match status" value="1"/>
</dbReference>
<feature type="binding site" evidence="2">
    <location>
        <begin position="255"/>
        <end position="259"/>
    </location>
    <ligand>
        <name>FAD</name>
        <dbReference type="ChEBI" id="CHEBI:57692"/>
    </ligand>
</feature>
<dbReference type="EMBL" id="CP058649">
    <property type="protein sequence ID" value="QUI21900.1"/>
    <property type="molecule type" value="Genomic_DNA"/>
</dbReference>
<dbReference type="InterPro" id="IPR014730">
    <property type="entry name" value="ETF_a/b_N"/>
</dbReference>
<dbReference type="RefSeq" id="WP_212697371.1">
    <property type="nucleotide sequence ID" value="NZ_CP058649.1"/>
</dbReference>
<keyword evidence="2" id="KW-0274">FAD</keyword>
<feature type="binding site" evidence="2">
    <location>
        <position position="218"/>
    </location>
    <ligand>
        <name>FAD</name>
        <dbReference type="ChEBI" id="CHEBI:57692"/>
    </ligand>
</feature>
<evidence type="ECO:0000256" key="3">
    <source>
        <dbReference type="SAM" id="Coils"/>
    </source>
</evidence>
<feature type="coiled-coil region" evidence="3">
    <location>
        <begin position="177"/>
        <end position="211"/>
    </location>
</feature>
<dbReference type="SMART" id="SM00893">
    <property type="entry name" value="ETF"/>
    <property type="match status" value="1"/>
</dbReference>
<dbReference type="Proteomes" id="UP000683246">
    <property type="component" value="Chromosome"/>
</dbReference>
<dbReference type="KEGG" id="vpy:HZI73_06105"/>
<dbReference type="GO" id="GO:0050660">
    <property type="term" value="F:flavin adenine dinucleotide binding"/>
    <property type="evidence" value="ECO:0007669"/>
    <property type="project" value="InterPro"/>
</dbReference>
<evidence type="ECO:0000259" key="4">
    <source>
        <dbReference type="SMART" id="SM00893"/>
    </source>
</evidence>
<evidence type="ECO:0000256" key="2">
    <source>
        <dbReference type="PIRSR" id="PIRSR000089-1"/>
    </source>
</evidence>
<keyword evidence="3" id="KW-0175">Coiled coil</keyword>
<reference evidence="5" key="1">
    <citation type="submission" date="2020-07" db="EMBL/GenBank/DDBJ databases">
        <title>Vallitalea pronyensis genome.</title>
        <authorList>
            <person name="Postec A."/>
        </authorList>
    </citation>
    <scope>NUCLEOTIDE SEQUENCE</scope>
    <source>
        <strain evidence="5">FatNI3</strain>
    </source>
</reference>
<comment type="cofactor">
    <cofactor evidence="2">
        <name>FAD</name>
        <dbReference type="ChEBI" id="CHEBI:57692"/>
    </cofactor>
    <text evidence="2">Binds 1 FAD per dimer.</text>
</comment>
<dbReference type="PIRSF" id="PIRSF000089">
    <property type="entry name" value="Electra_flavoP_a"/>
    <property type="match status" value="1"/>
</dbReference>
<feature type="binding site" evidence="2">
    <location>
        <begin position="272"/>
        <end position="279"/>
    </location>
    <ligand>
        <name>FAD</name>
        <dbReference type="ChEBI" id="CHEBI:57692"/>
    </ligand>
</feature>
<accession>A0A8J8MHS9</accession>
<dbReference type="InterPro" id="IPR014729">
    <property type="entry name" value="Rossmann-like_a/b/a_fold"/>
</dbReference>
<dbReference type="PANTHER" id="PTHR43153">
    <property type="entry name" value="ELECTRON TRANSFER FLAVOPROTEIN ALPHA"/>
    <property type="match status" value="1"/>
</dbReference>
<dbReference type="Pfam" id="PF00766">
    <property type="entry name" value="ETF_alpha"/>
    <property type="match status" value="1"/>
</dbReference>
<evidence type="ECO:0000313" key="5">
    <source>
        <dbReference type="EMBL" id="QUI21900.1"/>
    </source>
</evidence>
<evidence type="ECO:0000256" key="1">
    <source>
        <dbReference type="ARBA" id="ARBA00005817"/>
    </source>
</evidence>
<dbReference type="InterPro" id="IPR029035">
    <property type="entry name" value="DHS-like_NAD/FAD-binding_dom"/>
</dbReference>
<organism evidence="5 6">
    <name type="scientific">Vallitalea pronyensis</name>
    <dbReference type="NCBI Taxonomy" id="1348613"/>
    <lineage>
        <taxon>Bacteria</taxon>
        <taxon>Bacillati</taxon>
        <taxon>Bacillota</taxon>
        <taxon>Clostridia</taxon>
        <taxon>Lachnospirales</taxon>
        <taxon>Vallitaleaceae</taxon>
        <taxon>Vallitalea</taxon>
    </lineage>
</organism>
<protein>
    <submittedName>
        <fullName evidence="5">Electron transfer flavoprotein subunit alpha/FixB family protein</fullName>
    </submittedName>
</protein>
<name>A0A8J8MHS9_9FIRM</name>
<sequence>MGNKKLWIISDQHEAYATEHVLQILHKALKLKKSQEDEVSVVCVGLNREEQFKTLFQYGANRIIFCEQKSEYSISFFVECIASLLKDKQPDVILFPASITGKQTAAILSVRYRAGLTACCTDIQYDHDMDRYVFIRPAMSESVLAEITCINDKLQMCTIKENIFDSAFVTNEICWNIADYTYEEKEAMRKVQVLERKALNLKERVDIKSAKIVFVVGRGMKHCMDLCQTVAQKYGAVIVGTKAAVEEKMIHENRQIGQSGISISPDICLSFGVSGASQHVVGIKGARLIIAVNPDKNAPIFEYADYVIVDKGEHILQELAL</sequence>
<dbReference type="InterPro" id="IPR001308">
    <property type="entry name" value="ETF_a/FixB"/>
</dbReference>
<feature type="binding site" evidence="2">
    <location>
        <position position="293"/>
    </location>
    <ligand>
        <name>FAD</name>
        <dbReference type="ChEBI" id="CHEBI:57692"/>
    </ligand>
</feature>